<dbReference type="Proteomes" id="UP001622557">
    <property type="component" value="Chromosome"/>
</dbReference>
<proteinExistence type="predicted"/>
<reference evidence="2 3" key="1">
    <citation type="submission" date="2022-10" db="EMBL/GenBank/DDBJ databases">
        <title>The complete genomes of actinobacterial strains from the NBC collection.</title>
        <authorList>
            <person name="Joergensen T.S."/>
            <person name="Alvarez Arevalo M."/>
            <person name="Sterndorff E.B."/>
            <person name="Faurdal D."/>
            <person name="Vuksanovic O."/>
            <person name="Mourched A.-S."/>
            <person name="Charusanti P."/>
            <person name="Shaw S."/>
            <person name="Blin K."/>
            <person name="Weber T."/>
        </authorList>
    </citation>
    <scope>NUCLEOTIDE SEQUENCE [LARGE SCALE GENOMIC DNA]</scope>
    <source>
        <strain evidence="2 3">NBC_00156</strain>
    </source>
</reference>
<protein>
    <submittedName>
        <fullName evidence="2">DUF5994 family protein</fullName>
    </submittedName>
</protein>
<feature type="region of interest" description="Disordered" evidence="1">
    <location>
        <begin position="151"/>
        <end position="183"/>
    </location>
</feature>
<dbReference type="RefSeq" id="WP_405448473.1">
    <property type="nucleotide sequence ID" value="NZ_CP108164.1"/>
</dbReference>
<feature type="compositionally biased region" description="Basic and acidic residues" evidence="1">
    <location>
        <begin position="173"/>
        <end position="183"/>
    </location>
</feature>
<keyword evidence="3" id="KW-1185">Reference proteome</keyword>
<dbReference type="EMBL" id="CP108164">
    <property type="protein sequence ID" value="WTQ82396.1"/>
    <property type="molecule type" value="Genomic_DNA"/>
</dbReference>
<evidence type="ECO:0000256" key="1">
    <source>
        <dbReference type="SAM" id="MobiDB-lite"/>
    </source>
</evidence>
<dbReference type="GeneID" id="97282703"/>
<organism evidence="2 3">
    <name type="scientific">Streptomyces achromogenes</name>
    <dbReference type="NCBI Taxonomy" id="67255"/>
    <lineage>
        <taxon>Bacteria</taxon>
        <taxon>Bacillati</taxon>
        <taxon>Actinomycetota</taxon>
        <taxon>Actinomycetes</taxon>
        <taxon>Kitasatosporales</taxon>
        <taxon>Streptomycetaceae</taxon>
        <taxon>Streptomyces</taxon>
    </lineage>
</organism>
<gene>
    <name evidence="2" type="ORF">OG350_19735</name>
</gene>
<name>A0ABZ1KPA3_STRAH</name>
<evidence type="ECO:0000313" key="2">
    <source>
        <dbReference type="EMBL" id="WTQ82396.1"/>
    </source>
</evidence>
<accession>A0ABZ1KPA3</accession>
<feature type="compositionally biased region" description="Pro residues" evidence="1">
    <location>
        <begin position="160"/>
        <end position="171"/>
    </location>
</feature>
<dbReference type="InterPro" id="IPR046036">
    <property type="entry name" value="DUF5994"/>
</dbReference>
<evidence type="ECO:0000313" key="3">
    <source>
        <dbReference type="Proteomes" id="UP001622557"/>
    </source>
</evidence>
<dbReference type="Pfam" id="PF19457">
    <property type="entry name" value="DUF5994"/>
    <property type="match status" value="1"/>
</dbReference>
<sequence>MTGPGTPGAPRPLPDAVHTAVRPGTALLRLETTHAREGILDGAWWPRSRDIGAELPPLISALTEYLGPVTRVGLDSGAWDGLPARLTVDGRVVHLDSFPVGDGTVLVTRGDQDHFSLLVVPPGTAPDAARAAMARAVRADNTTGAEQILIDTAGVDRPVPRPPARRPPGPAPETRRDVAPGHQ</sequence>